<feature type="transmembrane region" description="Helical" evidence="11">
    <location>
        <begin position="184"/>
        <end position="208"/>
    </location>
</feature>
<protein>
    <recommendedName>
        <fullName evidence="11">Mannosyltransferase</fullName>
        <ecNumber evidence="11">2.4.1.-</ecNumber>
    </recommendedName>
</protein>
<name>A0A8E2AZX8_9APHY</name>
<dbReference type="InterPro" id="IPR005599">
    <property type="entry name" value="GPI_mannosylTrfase"/>
</dbReference>
<evidence type="ECO:0000256" key="2">
    <source>
        <dbReference type="ARBA" id="ARBA00004687"/>
    </source>
</evidence>
<evidence type="ECO:0000256" key="3">
    <source>
        <dbReference type="ARBA" id="ARBA00022502"/>
    </source>
</evidence>
<feature type="transmembrane region" description="Helical" evidence="11">
    <location>
        <begin position="103"/>
        <end position="120"/>
    </location>
</feature>
<keyword evidence="4 11" id="KW-0328">Glycosyltransferase</keyword>
<organism evidence="12 13">
    <name type="scientific">Obba rivulosa</name>
    <dbReference type="NCBI Taxonomy" id="1052685"/>
    <lineage>
        <taxon>Eukaryota</taxon>
        <taxon>Fungi</taxon>
        <taxon>Dikarya</taxon>
        <taxon>Basidiomycota</taxon>
        <taxon>Agaricomycotina</taxon>
        <taxon>Agaricomycetes</taxon>
        <taxon>Polyporales</taxon>
        <taxon>Gelatoporiaceae</taxon>
        <taxon>Obba</taxon>
    </lineage>
</organism>
<dbReference type="Pfam" id="PF03901">
    <property type="entry name" value="Glyco_transf_22"/>
    <property type="match status" value="1"/>
</dbReference>
<dbReference type="GO" id="GO:0005789">
    <property type="term" value="C:endoplasmic reticulum membrane"/>
    <property type="evidence" value="ECO:0007669"/>
    <property type="project" value="UniProtKB-SubCell"/>
</dbReference>
<keyword evidence="7 11" id="KW-0256">Endoplasmic reticulum</keyword>
<keyword evidence="6 11" id="KW-0812">Transmembrane</keyword>
<dbReference type="EC" id="2.4.1.-" evidence="11"/>
<dbReference type="PANTHER" id="PTHR22760:SF3">
    <property type="entry name" value="GPI MANNOSYLTRANSFERASE 4"/>
    <property type="match status" value="1"/>
</dbReference>
<dbReference type="GO" id="GO:0000026">
    <property type="term" value="F:alpha-1,2-mannosyltransferase activity"/>
    <property type="evidence" value="ECO:0007669"/>
    <property type="project" value="TreeGrafter"/>
</dbReference>
<evidence type="ECO:0000313" key="12">
    <source>
        <dbReference type="EMBL" id="OCH91187.1"/>
    </source>
</evidence>
<evidence type="ECO:0000256" key="7">
    <source>
        <dbReference type="ARBA" id="ARBA00022824"/>
    </source>
</evidence>
<evidence type="ECO:0000256" key="10">
    <source>
        <dbReference type="ARBA" id="ARBA00038466"/>
    </source>
</evidence>
<keyword evidence="8 11" id="KW-1133">Transmembrane helix</keyword>
<comment type="subcellular location">
    <subcellularLocation>
        <location evidence="1 11">Endoplasmic reticulum membrane</location>
        <topology evidence="1 11">Multi-pass membrane protein</topology>
    </subcellularLocation>
</comment>
<feature type="transmembrane region" description="Helical" evidence="11">
    <location>
        <begin position="228"/>
        <end position="249"/>
    </location>
</feature>
<feature type="transmembrane region" description="Helical" evidence="11">
    <location>
        <begin position="153"/>
        <end position="172"/>
    </location>
</feature>
<keyword evidence="5 12" id="KW-0808">Transferase</keyword>
<feature type="transmembrane region" description="Helical" evidence="11">
    <location>
        <begin position="358"/>
        <end position="376"/>
    </location>
</feature>
<keyword evidence="9 11" id="KW-0472">Membrane</keyword>
<proteinExistence type="inferred from homology"/>
<sequence>MLADWQPSDRSLRLVYSGLLVLRAFFALLGKGYIHPDEHFQNGEIMAGDILGLHTFRTWEWNPSLPTRSILPLWFTTGVPYAILESLGQGRIHPKTLFLAERAVFLCLSMVLDLCVYLLVPCPRRRLLALILFASSYVTHTFQLRPFSNSTEAILVALSLTCLCTLLAGNPISSFRNGSQRSLAYLAILCVVGIFTRLTFIAFALPIVLEILSSFITPLLFRQKYNDVVRQVSLSMTAGVIVMVLSIVADTAYFRSERLSLVITPLNFLRYNLSPENLAEHGLHPRWLHAAVNLPMIIGPGLLYYAALAGLEVIRNSWTSGSPHKNVVDKINKSTSCFYIVLTSLAVLSVQPHQEPRFLVPLLVPVIVLVSNSGQIMRAGKVFWSTWVAMNLALALLFGVFHQGGVIPSLLYLHDRVIRTNVTAARPDKNFVDIFYWKTYMPPRRFLSIKEEDISDGVFYIRDNAGASSAALLESILHSPDAQTTIVVAPMHALNLLPPEIRSCSTAMKQISPHLDLDNIAESAAVGWRNGMSLGVFEVDRVCLR</sequence>
<evidence type="ECO:0000256" key="4">
    <source>
        <dbReference type="ARBA" id="ARBA00022676"/>
    </source>
</evidence>
<accession>A0A8E2AZX8</accession>
<dbReference type="EMBL" id="KV722390">
    <property type="protein sequence ID" value="OCH91187.1"/>
    <property type="molecule type" value="Genomic_DNA"/>
</dbReference>
<dbReference type="PANTHER" id="PTHR22760">
    <property type="entry name" value="GLYCOSYLTRANSFERASE"/>
    <property type="match status" value="1"/>
</dbReference>
<evidence type="ECO:0000256" key="5">
    <source>
        <dbReference type="ARBA" id="ARBA00022679"/>
    </source>
</evidence>
<keyword evidence="3" id="KW-0337">GPI-anchor biosynthesis</keyword>
<dbReference type="Proteomes" id="UP000250043">
    <property type="component" value="Unassembled WGS sequence"/>
</dbReference>
<evidence type="ECO:0000256" key="9">
    <source>
        <dbReference type="ARBA" id="ARBA00023136"/>
    </source>
</evidence>
<feature type="transmembrane region" description="Helical" evidence="11">
    <location>
        <begin position="12"/>
        <end position="34"/>
    </location>
</feature>
<evidence type="ECO:0000256" key="11">
    <source>
        <dbReference type="RuleBase" id="RU363075"/>
    </source>
</evidence>
<keyword evidence="13" id="KW-1185">Reference proteome</keyword>
<evidence type="ECO:0000256" key="6">
    <source>
        <dbReference type="ARBA" id="ARBA00022692"/>
    </source>
</evidence>
<reference evidence="12 13" key="1">
    <citation type="submission" date="2016-07" db="EMBL/GenBank/DDBJ databases">
        <title>Draft genome of the white-rot fungus Obba rivulosa 3A-2.</title>
        <authorList>
            <consortium name="DOE Joint Genome Institute"/>
            <person name="Miettinen O."/>
            <person name="Riley R."/>
            <person name="Acob R."/>
            <person name="Barry K."/>
            <person name="Cullen D."/>
            <person name="De Vries R."/>
            <person name="Hainaut M."/>
            <person name="Hatakka A."/>
            <person name="Henrissat B."/>
            <person name="Hilden K."/>
            <person name="Kuo R."/>
            <person name="Labutti K."/>
            <person name="Lipzen A."/>
            <person name="Makela M.R."/>
            <person name="Sandor L."/>
            <person name="Spatafora J.W."/>
            <person name="Grigoriev I.V."/>
            <person name="Hibbett D.S."/>
        </authorList>
    </citation>
    <scope>NUCLEOTIDE SEQUENCE [LARGE SCALE GENOMIC DNA]</scope>
    <source>
        <strain evidence="12 13">3A-2</strain>
    </source>
</reference>
<dbReference type="AlphaFoldDB" id="A0A8E2AZX8"/>
<dbReference type="GO" id="GO:0006506">
    <property type="term" value="P:GPI anchor biosynthetic process"/>
    <property type="evidence" value="ECO:0007669"/>
    <property type="project" value="UniProtKB-KW"/>
</dbReference>
<evidence type="ECO:0000256" key="8">
    <source>
        <dbReference type="ARBA" id="ARBA00022989"/>
    </source>
</evidence>
<feature type="transmembrane region" description="Helical" evidence="11">
    <location>
        <begin position="127"/>
        <end position="147"/>
    </location>
</feature>
<gene>
    <name evidence="12" type="ORF">OBBRIDRAFT_729266</name>
</gene>
<comment type="similarity">
    <text evidence="10">Belongs to the glycosyltransferase 22 family. PIGZ subfamily.</text>
</comment>
<comment type="pathway">
    <text evidence="2">Glycolipid biosynthesis; glycosylphosphatidylinositol-anchor biosynthesis.</text>
</comment>
<dbReference type="OrthoDB" id="10066429at2759"/>
<evidence type="ECO:0000256" key="1">
    <source>
        <dbReference type="ARBA" id="ARBA00004477"/>
    </source>
</evidence>
<evidence type="ECO:0000313" key="13">
    <source>
        <dbReference type="Proteomes" id="UP000250043"/>
    </source>
</evidence>